<dbReference type="PANTHER" id="PTHR10868:SF1">
    <property type="entry name" value="SIGMA NON-OPIOID INTRACELLULAR RECEPTOR 1"/>
    <property type="match status" value="1"/>
</dbReference>
<comment type="similarity">
    <text evidence="4 11">Belongs to the ERG2 family.</text>
</comment>
<evidence type="ECO:0000256" key="11">
    <source>
        <dbReference type="RuleBase" id="RU368083"/>
    </source>
</evidence>
<protein>
    <recommendedName>
        <fullName evidence="5">Sigma non-opioid intracellular receptor 1</fullName>
    </recommendedName>
    <alternativeName>
        <fullName evidence="10">Sigma 1-type opioid receptor</fullName>
    </alternativeName>
</protein>
<keyword evidence="12" id="KW-1185">Reference proteome</keyword>
<dbReference type="AlphaFoldDB" id="A0AAF3EWJ0"/>
<evidence type="ECO:0000256" key="10">
    <source>
        <dbReference type="ARBA" id="ARBA00033467"/>
    </source>
</evidence>
<evidence type="ECO:0000256" key="3">
    <source>
        <dbReference type="ARBA" id="ARBA00004649"/>
    </source>
</evidence>
<dbReference type="GO" id="GO:0005637">
    <property type="term" value="C:nuclear inner membrane"/>
    <property type="evidence" value="ECO:0007669"/>
    <property type="project" value="UniProtKB-SubCell"/>
</dbReference>
<evidence type="ECO:0000313" key="12">
    <source>
        <dbReference type="Proteomes" id="UP000887575"/>
    </source>
</evidence>
<dbReference type="Proteomes" id="UP000887575">
    <property type="component" value="Unassembled WGS sequence"/>
</dbReference>
<accession>A0AAF3EWJ0</accession>
<dbReference type="PANTHER" id="PTHR10868">
    <property type="entry name" value="SIGMA 1-TYPE OPIOID RECEPTOR-RELATED"/>
    <property type="match status" value="1"/>
</dbReference>
<proteinExistence type="inferred from homology"/>
<keyword evidence="9" id="KW-0472">Membrane</keyword>
<dbReference type="GO" id="GO:0005789">
    <property type="term" value="C:endoplasmic reticulum membrane"/>
    <property type="evidence" value="ECO:0007669"/>
    <property type="project" value="UniProtKB-SubCell"/>
</dbReference>
<evidence type="ECO:0000313" key="13">
    <source>
        <dbReference type="WBParaSite" id="MBELARI_LOCUS18555"/>
    </source>
</evidence>
<dbReference type="WBParaSite" id="MBELARI_LOCUS18555">
    <property type="protein sequence ID" value="MBELARI_LOCUS18555"/>
    <property type="gene ID" value="MBELARI_LOCUS18555"/>
</dbReference>
<reference evidence="13" key="1">
    <citation type="submission" date="2024-02" db="UniProtKB">
        <authorList>
            <consortium name="WormBaseParasite"/>
        </authorList>
    </citation>
    <scope>IDENTIFICATION</scope>
</reference>
<comment type="subcellular location">
    <subcellularLocation>
        <location evidence="2">Endoplasmic reticulum membrane</location>
    </subcellularLocation>
    <subcellularLocation>
        <location evidence="1">Nucleus inner membrane</location>
    </subcellularLocation>
    <subcellularLocation>
        <location evidence="3">Nucleus outer membrane</location>
    </subcellularLocation>
</comment>
<evidence type="ECO:0000256" key="4">
    <source>
        <dbReference type="ARBA" id="ARBA00007141"/>
    </source>
</evidence>
<evidence type="ECO:0000256" key="8">
    <source>
        <dbReference type="ARBA" id="ARBA00022989"/>
    </source>
</evidence>
<keyword evidence="7" id="KW-0256">Endoplasmic reticulum</keyword>
<dbReference type="GO" id="GO:0005640">
    <property type="term" value="C:nuclear outer membrane"/>
    <property type="evidence" value="ECO:0007669"/>
    <property type="project" value="UniProtKB-SubCell"/>
</dbReference>
<evidence type="ECO:0000256" key="2">
    <source>
        <dbReference type="ARBA" id="ARBA00004586"/>
    </source>
</evidence>
<dbReference type="InterPro" id="IPR006716">
    <property type="entry name" value="ERG2_sigma1_rcpt-like"/>
</dbReference>
<keyword evidence="6" id="KW-0812">Transmembrane</keyword>
<evidence type="ECO:0000256" key="9">
    <source>
        <dbReference type="ARBA" id="ARBA00023136"/>
    </source>
</evidence>
<evidence type="ECO:0000256" key="1">
    <source>
        <dbReference type="ARBA" id="ARBA00004540"/>
    </source>
</evidence>
<organism evidence="12 13">
    <name type="scientific">Mesorhabditis belari</name>
    <dbReference type="NCBI Taxonomy" id="2138241"/>
    <lineage>
        <taxon>Eukaryota</taxon>
        <taxon>Metazoa</taxon>
        <taxon>Ecdysozoa</taxon>
        <taxon>Nematoda</taxon>
        <taxon>Chromadorea</taxon>
        <taxon>Rhabditida</taxon>
        <taxon>Rhabditina</taxon>
        <taxon>Rhabditomorpha</taxon>
        <taxon>Rhabditoidea</taxon>
        <taxon>Rhabditidae</taxon>
        <taxon>Mesorhabditinae</taxon>
        <taxon>Mesorhabditis</taxon>
    </lineage>
</organism>
<evidence type="ECO:0000256" key="6">
    <source>
        <dbReference type="ARBA" id="ARBA00022692"/>
    </source>
</evidence>
<evidence type="ECO:0000256" key="7">
    <source>
        <dbReference type="ARBA" id="ARBA00022824"/>
    </source>
</evidence>
<evidence type="ECO:0000256" key="5">
    <source>
        <dbReference type="ARBA" id="ARBA00020208"/>
    </source>
</evidence>
<name>A0AAF3EWJ0_9BILA</name>
<sequence length="224" mass="24798">MGFFFSKVIRYLVLLYIVYSGAQYWLRWKSYGFSPKEFRTIAAKALGPSGDEVLARELARKYGNAIVPDSKWASVRAGGLNLRIKLLHVSLTEYVAVISSSFPTTGRSGFHWSNSTCTVLSGALGRHEDLGGNMKEQFKAGDNFRQGQFDSFVYSFGEDTAIACYGRGVVPVSALWTTVGSITTGDPALVGRQLLSFGEVYFHSFVQSASNLFDYYQKKAKSEL</sequence>
<keyword evidence="8" id="KW-1133">Transmembrane helix</keyword>
<dbReference type="Pfam" id="PF04622">
    <property type="entry name" value="ERG2_Sigma1R"/>
    <property type="match status" value="1"/>
</dbReference>